<feature type="transmembrane region" description="Helical" evidence="1">
    <location>
        <begin position="299"/>
        <end position="323"/>
    </location>
</feature>
<feature type="transmembrane region" description="Helical" evidence="1">
    <location>
        <begin position="241"/>
        <end position="260"/>
    </location>
</feature>
<dbReference type="Proteomes" id="UP000887569">
    <property type="component" value="Unplaced"/>
</dbReference>
<evidence type="ECO:0000313" key="3">
    <source>
        <dbReference type="WBParaSite" id="PgR031_g020_t01"/>
    </source>
</evidence>
<protein>
    <submittedName>
        <fullName evidence="3">Uncharacterized protein</fullName>
    </submittedName>
</protein>
<sequence length="338" mass="38312">MSYVPFSNLTAPHSQCDITREAVISSEFPLKGASVCAHMPFPKWGTSPIPQRLHERTPADFIYSKEFRSHREVGDICDVRSIEIMREANNNEFSTLKNETKDEEIFEKKSSQERRASTGTLNRLILVAQALESEIDSRQQTDINGGRVVFSVRTANLVLLVLVNALILTGFGQYNSSRGGKHQLMLTADKWFYRSNAHLPITFSEMQLSGQYLASGLSILMLIVTVALQLWHVCHVRNSRLICMCYSFGSVPFSLFVFGLEMHYSSCPWLDDFYRREILRRNFKTVEPYFDTQCGISGWALAAIFSLLSCGLFVSEGLISAFFRADSLRSSRKARTLI</sequence>
<accession>A0A915B945</accession>
<keyword evidence="1" id="KW-0472">Membrane</keyword>
<keyword evidence="1" id="KW-0812">Transmembrane</keyword>
<name>A0A915B945_PARUN</name>
<feature type="transmembrane region" description="Helical" evidence="1">
    <location>
        <begin position="157"/>
        <end position="174"/>
    </location>
</feature>
<evidence type="ECO:0000313" key="2">
    <source>
        <dbReference type="Proteomes" id="UP000887569"/>
    </source>
</evidence>
<evidence type="ECO:0000256" key="1">
    <source>
        <dbReference type="SAM" id="Phobius"/>
    </source>
</evidence>
<keyword evidence="2" id="KW-1185">Reference proteome</keyword>
<dbReference type="AlphaFoldDB" id="A0A915B945"/>
<proteinExistence type="predicted"/>
<organism evidence="2 3">
    <name type="scientific">Parascaris univalens</name>
    <name type="common">Nematode worm</name>
    <dbReference type="NCBI Taxonomy" id="6257"/>
    <lineage>
        <taxon>Eukaryota</taxon>
        <taxon>Metazoa</taxon>
        <taxon>Ecdysozoa</taxon>
        <taxon>Nematoda</taxon>
        <taxon>Chromadorea</taxon>
        <taxon>Rhabditida</taxon>
        <taxon>Spirurina</taxon>
        <taxon>Ascaridomorpha</taxon>
        <taxon>Ascaridoidea</taxon>
        <taxon>Ascarididae</taxon>
        <taxon>Parascaris</taxon>
    </lineage>
</organism>
<dbReference type="WBParaSite" id="PgR031_g020_t01">
    <property type="protein sequence ID" value="PgR031_g020_t01"/>
    <property type="gene ID" value="PgR031_g020"/>
</dbReference>
<keyword evidence="1" id="KW-1133">Transmembrane helix</keyword>
<feature type="transmembrane region" description="Helical" evidence="1">
    <location>
        <begin position="212"/>
        <end position="234"/>
    </location>
</feature>
<reference evidence="3" key="1">
    <citation type="submission" date="2022-11" db="UniProtKB">
        <authorList>
            <consortium name="WormBaseParasite"/>
        </authorList>
    </citation>
    <scope>IDENTIFICATION</scope>
</reference>